<dbReference type="AlphaFoldDB" id="A0A0G0HRX6"/>
<evidence type="ECO:0000313" key="3">
    <source>
        <dbReference type="Proteomes" id="UP000034448"/>
    </source>
</evidence>
<dbReference type="InterPro" id="IPR010119">
    <property type="entry name" value="Gluconeogen_factor"/>
</dbReference>
<reference evidence="2 3" key="1">
    <citation type="journal article" date="2015" name="Nature">
        <title>rRNA introns, odd ribosomes, and small enigmatic genomes across a large radiation of phyla.</title>
        <authorList>
            <person name="Brown C.T."/>
            <person name="Hug L.A."/>
            <person name="Thomas B.C."/>
            <person name="Sharon I."/>
            <person name="Castelle C.J."/>
            <person name="Singh A."/>
            <person name="Wilkins M.J."/>
            <person name="Williams K.H."/>
            <person name="Banfield J.F."/>
        </authorList>
    </citation>
    <scope>NUCLEOTIDE SEQUENCE [LARGE SCALE GENOMIC DNA]</scope>
</reference>
<protein>
    <recommendedName>
        <fullName evidence="4">Gluconeogenesis factor</fullName>
    </recommendedName>
</protein>
<gene>
    <name evidence="2" type="ORF">US28_C0029G0004</name>
</gene>
<dbReference type="SUPFAM" id="SSF142338">
    <property type="entry name" value="CofD-like"/>
    <property type="match status" value="1"/>
</dbReference>
<organism evidence="2 3">
    <name type="scientific">Candidatus Daviesbacteria bacterium GW2011_GWA1_36_8</name>
    <dbReference type="NCBI Taxonomy" id="1618417"/>
    <lineage>
        <taxon>Bacteria</taxon>
        <taxon>Candidatus Daviesiibacteriota</taxon>
    </lineage>
</organism>
<name>A0A0G0HRX6_9BACT</name>
<evidence type="ECO:0000313" key="2">
    <source>
        <dbReference type="EMBL" id="KKQ14779.1"/>
    </source>
</evidence>
<evidence type="ECO:0008006" key="4">
    <source>
        <dbReference type="Google" id="ProtNLM"/>
    </source>
</evidence>
<dbReference type="EMBL" id="LBSJ01000029">
    <property type="protein sequence ID" value="KKQ14779.1"/>
    <property type="molecule type" value="Genomic_DNA"/>
</dbReference>
<proteinExistence type="predicted"/>
<dbReference type="NCBIfam" id="TIGR01826">
    <property type="entry name" value="CofD_related"/>
    <property type="match status" value="1"/>
</dbReference>
<sequence>MATNDGKNRPQKIVTLGGGTGHYALLRGLVENNHPEDLTAITGTWDSGGSSGRLRVEMGVLPSGDIRQVLLACMEEEEQRQVAQRLFNERLKEVDGPLKGHAIGNLLESQLQRLYQGQDRGIDAMRALFRVKAHIVPVSLTDLELTAQTSKGNTLEGETKIDTRGQEANYDPQDKISRIYFDTTADPNPEALEAISEADKIILSPGDLYTSILPHLLVKGVAETVVASSAKVILVLNLMTKQGETDKFKASDFLKAYNFYLGEPDRIQLMIANDAHIEREVLEAYKSEGQEPLEVDEKECLRINPKLKIIKAPLAKYFPKEHLLRHDPDKLASFILEV</sequence>
<dbReference type="Pfam" id="PF01933">
    <property type="entry name" value="CofD"/>
    <property type="match status" value="1"/>
</dbReference>
<dbReference type="PANTHER" id="PTHR30135">
    <property type="entry name" value="UNCHARACTERIZED PROTEIN YVCK-RELATED"/>
    <property type="match status" value="1"/>
</dbReference>
<evidence type="ECO:0000256" key="1">
    <source>
        <dbReference type="ARBA" id="ARBA00022490"/>
    </source>
</evidence>
<dbReference type="GO" id="GO:0043743">
    <property type="term" value="F:LPPG:FO 2-phospho-L-lactate transferase activity"/>
    <property type="evidence" value="ECO:0007669"/>
    <property type="project" value="InterPro"/>
</dbReference>
<dbReference type="InterPro" id="IPR038136">
    <property type="entry name" value="CofD-like_dom_sf"/>
</dbReference>
<comment type="caution">
    <text evidence="2">The sequence shown here is derived from an EMBL/GenBank/DDBJ whole genome shotgun (WGS) entry which is preliminary data.</text>
</comment>
<dbReference type="InterPro" id="IPR002882">
    <property type="entry name" value="CofD"/>
</dbReference>
<accession>A0A0G0HRX6</accession>
<keyword evidence="1" id="KW-0963">Cytoplasm</keyword>
<dbReference type="Gene3D" id="3.40.50.10680">
    <property type="entry name" value="CofD-like domains"/>
    <property type="match status" value="1"/>
</dbReference>
<dbReference type="PANTHER" id="PTHR30135:SF3">
    <property type="entry name" value="GLUCONEOGENESIS FACTOR-RELATED"/>
    <property type="match status" value="1"/>
</dbReference>
<dbReference type="CDD" id="cd07187">
    <property type="entry name" value="YvcK_like"/>
    <property type="match status" value="1"/>
</dbReference>
<dbReference type="Proteomes" id="UP000034448">
    <property type="component" value="Unassembled WGS sequence"/>
</dbReference>